<protein>
    <submittedName>
        <fullName evidence="1">Uncharacterized protein</fullName>
    </submittedName>
</protein>
<evidence type="ECO:0000313" key="2">
    <source>
        <dbReference type="Proteomes" id="UP000290289"/>
    </source>
</evidence>
<evidence type="ECO:0000313" key="1">
    <source>
        <dbReference type="EMBL" id="RXH97262.1"/>
    </source>
</evidence>
<feature type="non-terminal residue" evidence="1">
    <location>
        <position position="1"/>
    </location>
</feature>
<organism evidence="1 2">
    <name type="scientific">Malus domestica</name>
    <name type="common">Apple</name>
    <name type="synonym">Pyrus malus</name>
    <dbReference type="NCBI Taxonomy" id="3750"/>
    <lineage>
        <taxon>Eukaryota</taxon>
        <taxon>Viridiplantae</taxon>
        <taxon>Streptophyta</taxon>
        <taxon>Embryophyta</taxon>
        <taxon>Tracheophyta</taxon>
        <taxon>Spermatophyta</taxon>
        <taxon>Magnoliopsida</taxon>
        <taxon>eudicotyledons</taxon>
        <taxon>Gunneridae</taxon>
        <taxon>Pentapetalae</taxon>
        <taxon>rosids</taxon>
        <taxon>fabids</taxon>
        <taxon>Rosales</taxon>
        <taxon>Rosaceae</taxon>
        <taxon>Amygdaloideae</taxon>
        <taxon>Maleae</taxon>
        <taxon>Malus</taxon>
    </lineage>
</organism>
<sequence length="127" mass="14015">GKNHINSSTLAPAATLPAVDNEPAKPNPAFATYLTSTLFEPIWSLTIFIRLSFHLRLPFNKLKFIADSLAAINQLVSNNDLVSSVFKGYGPDYSMFVTAVINSPPLPNFPDLRPRLVTFEAQIKPDK</sequence>
<dbReference type="EMBL" id="RDQH01000332">
    <property type="protein sequence ID" value="RXH97262.1"/>
    <property type="molecule type" value="Genomic_DNA"/>
</dbReference>
<dbReference type="PANTHER" id="PTHR47481">
    <property type="match status" value="1"/>
</dbReference>
<dbReference type="PANTHER" id="PTHR47481:SF31">
    <property type="entry name" value="OS01G0873500 PROTEIN"/>
    <property type="match status" value="1"/>
</dbReference>
<accession>A0A498JUQ0</accession>
<name>A0A498JUQ0_MALDO</name>
<gene>
    <name evidence="1" type="ORF">DVH24_035930</name>
</gene>
<reference evidence="1 2" key="1">
    <citation type="submission" date="2018-10" db="EMBL/GenBank/DDBJ databases">
        <title>A high-quality apple genome assembly.</title>
        <authorList>
            <person name="Hu J."/>
        </authorList>
    </citation>
    <scope>NUCLEOTIDE SEQUENCE [LARGE SCALE GENOMIC DNA]</scope>
    <source>
        <strain evidence="2">cv. HFTH1</strain>
        <tissue evidence="1">Young leaf</tissue>
    </source>
</reference>
<dbReference type="AlphaFoldDB" id="A0A498JUQ0"/>
<proteinExistence type="predicted"/>
<dbReference type="Proteomes" id="UP000290289">
    <property type="component" value="Chromosome 6"/>
</dbReference>
<comment type="caution">
    <text evidence="1">The sequence shown here is derived from an EMBL/GenBank/DDBJ whole genome shotgun (WGS) entry which is preliminary data.</text>
</comment>
<keyword evidence="2" id="KW-1185">Reference proteome</keyword>